<feature type="compositionally biased region" description="Polar residues" evidence="1">
    <location>
        <begin position="128"/>
        <end position="140"/>
    </location>
</feature>
<feature type="compositionally biased region" description="Basic and acidic residues" evidence="1">
    <location>
        <begin position="141"/>
        <end position="158"/>
    </location>
</feature>
<reference evidence="2" key="1">
    <citation type="submission" date="2020-08" db="EMBL/GenBank/DDBJ databases">
        <title>Multicomponent nature underlies the extraordinary mechanical properties of spider dragline silk.</title>
        <authorList>
            <person name="Kono N."/>
            <person name="Nakamura H."/>
            <person name="Mori M."/>
            <person name="Yoshida Y."/>
            <person name="Ohtoshi R."/>
            <person name="Malay A.D."/>
            <person name="Moran D.A.P."/>
            <person name="Tomita M."/>
            <person name="Numata K."/>
            <person name="Arakawa K."/>
        </authorList>
    </citation>
    <scope>NUCLEOTIDE SEQUENCE</scope>
</reference>
<dbReference type="AlphaFoldDB" id="A0A8X6RIZ6"/>
<proteinExistence type="predicted"/>
<evidence type="ECO:0000313" key="3">
    <source>
        <dbReference type="Proteomes" id="UP000887159"/>
    </source>
</evidence>
<name>A0A8X6RIZ6_TRICX</name>
<feature type="region of interest" description="Disordered" evidence="1">
    <location>
        <begin position="124"/>
        <end position="176"/>
    </location>
</feature>
<gene>
    <name evidence="2" type="primary">NCL1_51933</name>
    <name evidence="2" type="ORF">TNCV_4760231</name>
</gene>
<sequence length="192" mass="21800">MDATEYVGGNIEKLFDEARQNMRKQHIRRGKNIIIEKGERVELGKKSRRSRKPSSKSCKSNKGTARLEDLKFKRKVVSTGTVERKAPVLPQGIKRGVTSSISSITRKYVKTSFHEYLLHEPETIAGPANQQQMKKFSPTTEESRRGARVQSDKARETRTTGSKRHSAAEGRPVRPGKTITVIPCPYYIRSRF</sequence>
<evidence type="ECO:0000256" key="1">
    <source>
        <dbReference type="SAM" id="MobiDB-lite"/>
    </source>
</evidence>
<feature type="region of interest" description="Disordered" evidence="1">
    <location>
        <begin position="38"/>
        <end position="65"/>
    </location>
</feature>
<accession>A0A8X6RIZ6</accession>
<organism evidence="2 3">
    <name type="scientific">Trichonephila clavipes</name>
    <name type="common">Golden silk orbweaver</name>
    <name type="synonym">Nephila clavipes</name>
    <dbReference type="NCBI Taxonomy" id="2585209"/>
    <lineage>
        <taxon>Eukaryota</taxon>
        <taxon>Metazoa</taxon>
        <taxon>Ecdysozoa</taxon>
        <taxon>Arthropoda</taxon>
        <taxon>Chelicerata</taxon>
        <taxon>Arachnida</taxon>
        <taxon>Araneae</taxon>
        <taxon>Araneomorphae</taxon>
        <taxon>Entelegynae</taxon>
        <taxon>Araneoidea</taxon>
        <taxon>Nephilidae</taxon>
        <taxon>Trichonephila</taxon>
    </lineage>
</organism>
<dbReference type="EMBL" id="BMAU01021172">
    <property type="protein sequence ID" value="GFX93144.1"/>
    <property type="molecule type" value="Genomic_DNA"/>
</dbReference>
<comment type="caution">
    <text evidence="2">The sequence shown here is derived from an EMBL/GenBank/DDBJ whole genome shotgun (WGS) entry which is preliminary data.</text>
</comment>
<dbReference type="Proteomes" id="UP000887159">
    <property type="component" value="Unassembled WGS sequence"/>
</dbReference>
<protein>
    <submittedName>
        <fullName evidence="2">Uncharacterized protein</fullName>
    </submittedName>
</protein>
<keyword evidence="3" id="KW-1185">Reference proteome</keyword>
<evidence type="ECO:0000313" key="2">
    <source>
        <dbReference type="EMBL" id="GFX93144.1"/>
    </source>
</evidence>